<proteinExistence type="predicted"/>
<dbReference type="Pfam" id="PF03705">
    <property type="entry name" value="CheR_N"/>
    <property type="match status" value="1"/>
</dbReference>
<evidence type="ECO:0000313" key="8">
    <source>
        <dbReference type="Proteomes" id="UP001143364"/>
    </source>
</evidence>
<evidence type="ECO:0000256" key="2">
    <source>
        <dbReference type="ARBA" id="ARBA00012534"/>
    </source>
</evidence>
<reference evidence="7" key="1">
    <citation type="journal article" date="2014" name="Int. J. Syst. Evol. Microbiol.">
        <title>Complete genome sequence of Corynebacterium casei LMG S-19264T (=DSM 44701T), isolated from a smear-ripened cheese.</title>
        <authorList>
            <consortium name="US DOE Joint Genome Institute (JGI-PGF)"/>
            <person name="Walter F."/>
            <person name="Albersmeier A."/>
            <person name="Kalinowski J."/>
            <person name="Ruckert C."/>
        </authorList>
    </citation>
    <scope>NUCLEOTIDE SEQUENCE</scope>
    <source>
        <strain evidence="7">VKM B-2555</strain>
    </source>
</reference>
<evidence type="ECO:0000256" key="5">
    <source>
        <dbReference type="ARBA" id="ARBA00022691"/>
    </source>
</evidence>
<dbReference type="GO" id="GO:0008983">
    <property type="term" value="F:protein-glutamate O-methyltransferase activity"/>
    <property type="evidence" value="ECO:0007669"/>
    <property type="project" value="UniProtKB-EC"/>
</dbReference>
<accession>A0A9W6JJ80</accession>
<keyword evidence="4" id="KW-0808">Transferase</keyword>
<feature type="domain" description="CheR-type methyltransferase" evidence="6">
    <location>
        <begin position="1"/>
        <end position="251"/>
    </location>
</feature>
<dbReference type="InterPro" id="IPR050903">
    <property type="entry name" value="Bact_Chemotaxis_MeTrfase"/>
</dbReference>
<dbReference type="InterPro" id="IPR000780">
    <property type="entry name" value="CheR_MeTrfase"/>
</dbReference>
<evidence type="ECO:0000256" key="4">
    <source>
        <dbReference type="ARBA" id="ARBA00022679"/>
    </source>
</evidence>
<evidence type="ECO:0000256" key="1">
    <source>
        <dbReference type="ARBA" id="ARBA00001541"/>
    </source>
</evidence>
<keyword evidence="5" id="KW-0949">S-adenosyl-L-methionine</keyword>
<protein>
    <recommendedName>
        <fullName evidence="2">protein-glutamate O-methyltransferase</fullName>
        <ecNumber evidence="2">2.1.1.80</ecNumber>
    </recommendedName>
</protein>
<keyword evidence="8" id="KW-1185">Reference proteome</keyword>
<dbReference type="SMART" id="SM00138">
    <property type="entry name" value="MeTrc"/>
    <property type="match status" value="1"/>
</dbReference>
<evidence type="ECO:0000256" key="3">
    <source>
        <dbReference type="ARBA" id="ARBA00022603"/>
    </source>
</evidence>
<dbReference type="Pfam" id="PF01739">
    <property type="entry name" value="CheR"/>
    <property type="match status" value="1"/>
</dbReference>
<dbReference type="Proteomes" id="UP001143364">
    <property type="component" value="Unassembled WGS sequence"/>
</dbReference>
<organism evidence="7 8">
    <name type="scientific">Methylopila jiangsuensis</name>
    <dbReference type="NCBI Taxonomy" id="586230"/>
    <lineage>
        <taxon>Bacteria</taxon>
        <taxon>Pseudomonadati</taxon>
        <taxon>Pseudomonadota</taxon>
        <taxon>Alphaproteobacteria</taxon>
        <taxon>Hyphomicrobiales</taxon>
        <taxon>Methylopilaceae</taxon>
        <taxon>Methylopila</taxon>
    </lineage>
</organism>
<dbReference type="EMBL" id="BSFK01000013">
    <property type="protein sequence ID" value="GLK77238.1"/>
    <property type="molecule type" value="Genomic_DNA"/>
</dbReference>
<sequence>MTPADIEFLARFLKERSGLAIGEEKRYLLESRLAPIVRRAGLASLPALVARLRSGVDSALAQDVVEAMTTNESFFFRDGAPFTQFTDVILPQLMAARAATKTIRIWCAACSTGQEPYSLAMLLADRAAQLAGWKVEIVATDLSNEVLERARSGLFTQFEVQRGLPIRLLLKHFTQEGDRWRIAPKLREMAQFRTLNLLRDFSPLGRFDVVFCRNVLIYFDEATKTDVLTRIGRQMAPDGFLLLGAAETVLGGRSPFKPHPSHRGLFMPTPASGAAAPASSAARFAVVR</sequence>
<dbReference type="AlphaFoldDB" id="A0A9W6JJ80"/>
<dbReference type="PROSITE" id="PS50123">
    <property type="entry name" value="CHER"/>
    <property type="match status" value="1"/>
</dbReference>
<dbReference type="EC" id="2.1.1.80" evidence="2"/>
<gene>
    <name evidence="7" type="primary">cheR1</name>
    <name evidence="7" type="ORF">GCM10008171_24920</name>
</gene>
<evidence type="ECO:0000313" key="7">
    <source>
        <dbReference type="EMBL" id="GLK77238.1"/>
    </source>
</evidence>
<reference evidence="7" key="2">
    <citation type="submission" date="2023-01" db="EMBL/GenBank/DDBJ databases">
        <authorList>
            <person name="Sun Q."/>
            <person name="Evtushenko L."/>
        </authorList>
    </citation>
    <scope>NUCLEOTIDE SEQUENCE</scope>
    <source>
        <strain evidence="7">VKM B-2555</strain>
    </source>
</reference>
<name>A0A9W6JJ80_9HYPH</name>
<dbReference type="SUPFAM" id="SSF47757">
    <property type="entry name" value="Chemotaxis receptor methyltransferase CheR, N-terminal domain"/>
    <property type="match status" value="1"/>
</dbReference>
<dbReference type="InterPro" id="IPR029063">
    <property type="entry name" value="SAM-dependent_MTases_sf"/>
</dbReference>
<dbReference type="Gene3D" id="1.10.155.10">
    <property type="entry name" value="Chemotaxis receptor methyltransferase CheR, N-terminal domain"/>
    <property type="match status" value="1"/>
</dbReference>
<dbReference type="InterPro" id="IPR036804">
    <property type="entry name" value="CheR_N_sf"/>
</dbReference>
<dbReference type="RefSeq" id="WP_271205094.1">
    <property type="nucleotide sequence ID" value="NZ_BSFK01000013.1"/>
</dbReference>
<keyword evidence="3 7" id="KW-0489">Methyltransferase</keyword>
<comment type="catalytic activity">
    <reaction evidence="1">
        <text>L-glutamyl-[protein] + S-adenosyl-L-methionine = [protein]-L-glutamate 5-O-methyl ester + S-adenosyl-L-homocysteine</text>
        <dbReference type="Rhea" id="RHEA:24452"/>
        <dbReference type="Rhea" id="RHEA-COMP:10208"/>
        <dbReference type="Rhea" id="RHEA-COMP:10311"/>
        <dbReference type="ChEBI" id="CHEBI:29973"/>
        <dbReference type="ChEBI" id="CHEBI:57856"/>
        <dbReference type="ChEBI" id="CHEBI:59789"/>
        <dbReference type="ChEBI" id="CHEBI:82795"/>
        <dbReference type="EC" id="2.1.1.80"/>
    </reaction>
</comment>
<dbReference type="PRINTS" id="PR00996">
    <property type="entry name" value="CHERMTFRASE"/>
</dbReference>
<dbReference type="PANTHER" id="PTHR24422">
    <property type="entry name" value="CHEMOTAXIS PROTEIN METHYLTRANSFERASE"/>
    <property type="match status" value="1"/>
</dbReference>
<dbReference type="SUPFAM" id="SSF53335">
    <property type="entry name" value="S-adenosyl-L-methionine-dependent methyltransferases"/>
    <property type="match status" value="1"/>
</dbReference>
<dbReference type="InterPro" id="IPR022642">
    <property type="entry name" value="CheR_C"/>
</dbReference>
<dbReference type="Gene3D" id="3.40.50.150">
    <property type="entry name" value="Vaccinia Virus protein VP39"/>
    <property type="match status" value="1"/>
</dbReference>
<dbReference type="PANTHER" id="PTHR24422:SF21">
    <property type="entry name" value="CHEMOTAXIS PROTEIN METHYLTRANSFERASE 1"/>
    <property type="match status" value="1"/>
</dbReference>
<dbReference type="GO" id="GO:0032259">
    <property type="term" value="P:methylation"/>
    <property type="evidence" value="ECO:0007669"/>
    <property type="project" value="UniProtKB-KW"/>
</dbReference>
<evidence type="ECO:0000259" key="6">
    <source>
        <dbReference type="PROSITE" id="PS50123"/>
    </source>
</evidence>
<comment type="caution">
    <text evidence="7">The sequence shown here is derived from an EMBL/GenBank/DDBJ whole genome shotgun (WGS) entry which is preliminary data.</text>
</comment>
<dbReference type="InterPro" id="IPR022641">
    <property type="entry name" value="CheR_N"/>
</dbReference>